<name>A0AAW8CMR4_9PAST</name>
<keyword evidence="3" id="KW-0238">DNA-binding</keyword>
<keyword evidence="4" id="KW-0804">Transcription</keyword>
<accession>A0AAW8CMR4</accession>
<dbReference type="Proteomes" id="UP001230466">
    <property type="component" value="Unassembled WGS sequence"/>
</dbReference>
<keyword evidence="2" id="KW-0805">Transcription regulation</keyword>
<feature type="domain" description="HTH lysR-type" evidence="5">
    <location>
        <begin position="1"/>
        <end position="59"/>
    </location>
</feature>
<dbReference type="PROSITE" id="PS50931">
    <property type="entry name" value="HTH_LYSR"/>
    <property type="match status" value="1"/>
</dbReference>
<dbReference type="InterPro" id="IPR036390">
    <property type="entry name" value="WH_DNA-bd_sf"/>
</dbReference>
<dbReference type="InterPro" id="IPR005119">
    <property type="entry name" value="LysR_subst-bd"/>
</dbReference>
<dbReference type="CDD" id="cd08422">
    <property type="entry name" value="PBP2_CrgA_like"/>
    <property type="match status" value="1"/>
</dbReference>
<comment type="similarity">
    <text evidence="1">Belongs to the LysR transcriptional regulatory family.</text>
</comment>
<dbReference type="InterPro" id="IPR058163">
    <property type="entry name" value="LysR-type_TF_proteobact-type"/>
</dbReference>
<dbReference type="GO" id="GO:0003700">
    <property type="term" value="F:DNA-binding transcription factor activity"/>
    <property type="evidence" value="ECO:0007669"/>
    <property type="project" value="InterPro"/>
</dbReference>
<dbReference type="Pfam" id="PF03466">
    <property type="entry name" value="LysR_substrate"/>
    <property type="match status" value="1"/>
</dbReference>
<protein>
    <submittedName>
        <fullName evidence="6">LysR family transcriptional regulator</fullName>
    </submittedName>
</protein>
<reference evidence="6" key="1">
    <citation type="journal article" date="2023" name="Front. Microbiol.">
        <title>Phylogeography and host specificity of Pasteurellaceae pathogenic to sea-farmed fish in the north-east Atlantic.</title>
        <authorList>
            <person name="Gulla S."/>
            <person name="Colquhoun D.J."/>
            <person name="Olsen A.B."/>
            <person name="Spilsberg B."/>
            <person name="Lagesen K."/>
            <person name="Aakesson C.P."/>
            <person name="Strom S."/>
            <person name="Manji F."/>
            <person name="Birkbeck T.H."/>
            <person name="Nilsen H.K."/>
        </authorList>
    </citation>
    <scope>NUCLEOTIDE SEQUENCE</scope>
    <source>
        <strain evidence="6">VIB1234</strain>
    </source>
</reference>
<dbReference type="AlphaFoldDB" id="A0AAW8CMR4"/>
<evidence type="ECO:0000256" key="3">
    <source>
        <dbReference type="ARBA" id="ARBA00023125"/>
    </source>
</evidence>
<evidence type="ECO:0000313" key="6">
    <source>
        <dbReference type="EMBL" id="MDP8186283.1"/>
    </source>
</evidence>
<gene>
    <name evidence="6" type="ORF">QJU78_00600</name>
</gene>
<dbReference type="EMBL" id="JASAYJ010000001">
    <property type="protein sequence ID" value="MDP8186283.1"/>
    <property type="molecule type" value="Genomic_DNA"/>
</dbReference>
<dbReference type="GO" id="GO:0006351">
    <property type="term" value="P:DNA-templated transcription"/>
    <property type="evidence" value="ECO:0007669"/>
    <property type="project" value="TreeGrafter"/>
</dbReference>
<comment type="caution">
    <text evidence="6">The sequence shown here is derived from an EMBL/GenBank/DDBJ whole genome shotgun (WGS) entry which is preliminary data.</text>
</comment>
<dbReference type="InterPro" id="IPR036388">
    <property type="entry name" value="WH-like_DNA-bd_sf"/>
</dbReference>
<dbReference type="PRINTS" id="PR00039">
    <property type="entry name" value="HTHLYSR"/>
</dbReference>
<evidence type="ECO:0000256" key="4">
    <source>
        <dbReference type="ARBA" id="ARBA00023163"/>
    </source>
</evidence>
<dbReference type="Pfam" id="PF00126">
    <property type="entry name" value="HTH_1"/>
    <property type="match status" value="1"/>
</dbReference>
<evidence type="ECO:0000256" key="1">
    <source>
        <dbReference type="ARBA" id="ARBA00009437"/>
    </source>
</evidence>
<proteinExistence type="inferred from homology"/>
<organism evidence="6 7">
    <name type="scientific">Pasteurella atlantica</name>
    <dbReference type="NCBI Taxonomy" id="2827233"/>
    <lineage>
        <taxon>Bacteria</taxon>
        <taxon>Pseudomonadati</taxon>
        <taxon>Pseudomonadota</taxon>
        <taxon>Gammaproteobacteria</taxon>
        <taxon>Pasteurellales</taxon>
        <taxon>Pasteurellaceae</taxon>
        <taxon>Pasteurella</taxon>
    </lineage>
</organism>
<dbReference type="Gene3D" id="1.10.10.10">
    <property type="entry name" value="Winged helix-like DNA-binding domain superfamily/Winged helix DNA-binding domain"/>
    <property type="match status" value="1"/>
</dbReference>
<dbReference type="PANTHER" id="PTHR30537:SF5">
    <property type="entry name" value="HTH-TYPE TRANSCRIPTIONAL ACTIVATOR TTDR-RELATED"/>
    <property type="match status" value="1"/>
</dbReference>
<sequence length="290" mass="32859">MQSLEGLIIFIHVVEQKSFSSAAKMMKTSKANVSRQIARLEERLGVQLFQRNTRSVHLTEVGDTLYQSTKDNIYNLDETLCNIMKMQAIPRGTLRISTAGLFGETKVTHAAARYMQTYQDVKIELHFSDRNIDIINEGYDLAIRTGTLKDSALFAKRISSRRLILCASPNYLSQNGTPQTINELKNHLCLKSASSTWTFSDKRSKKLQYKVNANWVSNNARATLQACIQGLGIAQLPEYYVQDALNQGQLIPLLTEYEPADEGIWAVYSNKYHLSTKVRTFINLLIKEVN</sequence>
<dbReference type="Gene3D" id="3.40.190.290">
    <property type="match status" value="1"/>
</dbReference>
<evidence type="ECO:0000259" key="5">
    <source>
        <dbReference type="PROSITE" id="PS50931"/>
    </source>
</evidence>
<dbReference type="GO" id="GO:0043565">
    <property type="term" value="F:sequence-specific DNA binding"/>
    <property type="evidence" value="ECO:0007669"/>
    <property type="project" value="TreeGrafter"/>
</dbReference>
<dbReference type="RefSeq" id="WP_211596946.1">
    <property type="nucleotide sequence ID" value="NZ_JAGRQI010000001.1"/>
</dbReference>
<dbReference type="SUPFAM" id="SSF46785">
    <property type="entry name" value="Winged helix' DNA-binding domain"/>
    <property type="match status" value="1"/>
</dbReference>
<evidence type="ECO:0000256" key="2">
    <source>
        <dbReference type="ARBA" id="ARBA00023015"/>
    </source>
</evidence>
<dbReference type="FunFam" id="1.10.10.10:FF:000001">
    <property type="entry name" value="LysR family transcriptional regulator"/>
    <property type="match status" value="1"/>
</dbReference>
<dbReference type="SUPFAM" id="SSF53850">
    <property type="entry name" value="Periplasmic binding protein-like II"/>
    <property type="match status" value="1"/>
</dbReference>
<dbReference type="PANTHER" id="PTHR30537">
    <property type="entry name" value="HTH-TYPE TRANSCRIPTIONAL REGULATOR"/>
    <property type="match status" value="1"/>
</dbReference>
<evidence type="ECO:0000313" key="7">
    <source>
        <dbReference type="Proteomes" id="UP001230466"/>
    </source>
</evidence>
<dbReference type="InterPro" id="IPR000847">
    <property type="entry name" value="LysR_HTH_N"/>
</dbReference>